<evidence type="ECO:0000259" key="1">
    <source>
        <dbReference type="Pfam" id="PF09722"/>
    </source>
</evidence>
<dbReference type="OrthoDB" id="5770459at2"/>
<evidence type="ECO:0000313" key="3">
    <source>
        <dbReference type="EMBL" id="RXJ44479.1"/>
    </source>
</evidence>
<feature type="domain" description="Antitoxin Xre-like helix-turn-helix" evidence="2">
    <location>
        <begin position="53"/>
        <end position="113"/>
    </location>
</feature>
<dbReference type="Pfam" id="PF09722">
    <property type="entry name" value="Xre_MbcA_ParS_C"/>
    <property type="match status" value="1"/>
</dbReference>
<evidence type="ECO:0000259" key="2">
    <source>
        <dbReference type="Pfam" id="PF20432"/>
    </source>
</evidence>
<dbReference type="AlphaFoldDB" id="A0A4V1LMG5"/>
<sequence>MITEKHKENTVDLTAVNEEIRVYVRKVDKSLGMKIKTEEFTYSDFFENKMLIIHAIKYGLPYKLFRKIRDITPFSEDDWAAYLNLSKKTLQRYSNDPNYLFKPIHTEKIIELAEVTNFGKVVFDSTKQFYLWLNTPSFALGNLKPAELLNDSYGKELVMDELNRIDQGIFA</sequence>
<dbReference type="InterPro" id="IPR024467">
    <property type="entry name" value="Xre/MbcA/ParS-like_toxin-bd"/>
</dbReference>
<gene>
    <name evidence="3" type="ORF">ESZ48_17600</name>
</gene>
<name>A0A4V1LMG5_9FLAO</name>
<organism evidence="3 4">
    <name type="scientific">Gelidibacter gilvus</name>
    <dbReference type="NCBI Taxonomy" id="59602"/>
    <lineage>
        <taxon>Bacteria</taxon>
        <taxon>Pseudomonadati</taxon>
        <taxon>Bacteroidota</taxon>
        <taxon>Flavobacteriia</taxon>
        <taxon>Flavobacteriales</taxon>
        <taxon>Flavobacteriaceae</taxon>
        <taxon>Gelidibacter</taxon>
    </lineage>
</organism>
<reference evidence="3 4" key="1">
    <citation type="submission" date="2019-01" db="EMBL/GenBank/DDBJ databases">
        <title>Genome sequence of the Antarctic species Gelidibacter gilvus ACAM 158(T).</title>
        <authorList>
            <person name="Bowman J.P."/>
        </authorList>
    </citation>
    <scope>NUCLEOTIDE SEQUENCE [LARGE SCALE GENOMIC DNA]</scope>
    <source>
        <strain evidence="3 4">IC158</strain>
    </source>
</reference>
<dbReference type="EMBL" id="SDDZ01000017">
    <property type="protein sequence ID" value="RXJ44479.1"/>
    <property type="molecule type" value="Genomic_DNA"/>
</dbReference>
<dbReference type="InterPro" id="IPR011979">
    <property type="entry name" value="Antitox_Xre"/>
</dbReference>
<dbReference type="GO" id="GO:0003677">
    <property type="term" value="F:DNA binding"/>
    <property type="evidence" value="ECO:0007669"/>
    <property type="project" value="InterPro"/>
</dbReference>
<dbReference type="Proteomes" id="UP000289792">
    <property type="component" value="Unassembled WGS sequence"/>
</dbReference>
<dbReference type="InterPro" id="IPR046847">
    <property type="entry name" value="Xre-like_HTH"/>
</dbReference>
<dbReference type="NCBIfam" id="TIGR02293">
    <property type="entry name" value="TAS_TIGR02293"/>
    <property type="match status" value="1"/>
</dbReference>
<feature type="domain" description="Antitoxin Xre/MbcA/ParS-like toxin-binding" evidence="1">
    <location>
        <begin position="122"/>
        <end position="168"/>
    </location>
</feature>
<comment type="caution">
    <text evidence="3">The sequence shown here is derived from an EMBL/GenBank/DDBJ whole genome shotgun (WGS) entry which is preliminary data.</text>
</comment>
<accession>A0A4V1LMG5</accession>
<dbReference type="RefSeq" id="WP_129018818.1">
    <property type="nucleotide sequence ID" value="NZ_SDDZ01000017.1"/>
</dbReference>
<keyword evidence="4" id="KW-1185">Reference proteome</keyword>
<dbReference type="Pfam" id="PF20432">
    <property type="entry name" value="Xre-like-HTH"/>
    <property type="match status" value="1"/>
</dbReference>
<evidence type="ECO:0000313" key="4">
    <source>
        <dbReference type="Proteomes" id="UP000289792"/>
    </source>
</evidence>
<proteinExistence type="predicted"/>
<protein>
    <submittedName>
        <fullName evidence="3">DUF2384 domain-containing protein</fullName>
    </submittedName>
</protein>